<keyword evidence="1" id="KW-0511">Multifunctional enzyme</keyword>
<feature type="domain" description="Reverse transcriptase/retrotransposon-derived protein RNase H-like" evidence="2">
    <location>
        <begin position="1"/>
        <end position="74"/>
    </location>
</feature>
<evidence type="ECO:0000313" key="4">
    <source>
        <dbReference type="Proteomes" id="UP001258017"/>
    </source>
</evidence>
<dbReference type="AlphaFoldDB" id="A0AAD9REM7"/>
<evidence type="ECO:0000313" key="3">
    <source>
        <dbReference type="EMBL" id="KAK2578263.1"/>
    </source>
</evidence>
<dbReference type="PANTHER" id="PTHR37984:SF5">
    <property type="entry name" value="PROTEIN NYNRIN-LIKE"/>
    <property type="match status" value="1"/>
</dbReference>
<reference evidence="3" key="2">
    <citation type="journal article" date="2023" name="Commun. Biol.">
        <title>Intrasexual cuticular hydrocarbon dimorphism in a wasp sheds light on hydrocarbon biosynthesis genes in Hymenoptera.</title>
        <authorList>
            <person name="Moris V.C."/>
            <person name="Podsiadlowski L."/>
            <person name="Martin S."/>
            <person name="Oeyen J.P."/>
            <person name="Donath A."/>
            <person name="Petersen M."/>
            <person name="Wilbrandt J."/>
            <person name="Misof B."/>
            <person name="Liedtke D."/>
            <person name="Thamm M."/>
            <person name="Scheiner R."/>
            <person name="Schmitt T."/>
            <person name="Niehuis O."/>
        </authorList>
    </citation>
    <scope>NUCLEOTIDE SEQUENCE</scope>
    <source>
        <strain evidence="3">GBR_01_08_01A</strain>
    </source>
</reference>
<evidence type="ECO:0000259" key="2">
    <source>
        <dbReference type="Pfam" id="PF17919"/>
    </source>
</evidence>
<dbReference type="Proteomes" id="UP001258017">
    <property type="component" value="Unassembled WGS sequence"/>
</dbReference>
<sequence>MLTHPAESAPLLLTTDASDMAIGASFEQILEGIPTNSFFSRKLRPAELNYSAYDRELLAMYAAVKHFKYLLEGRANGIACHTLQCYIDYTSFTSDPAVQENSHTQNSAVPKRLKQKLDKASPRQARHLDFIAQFVTDIIHLAGNQNMVADALSRIDAVEMPVIVTTQQLADEQANDEELQNLLLHNTVLDLKKGTVIRSTTPLYCDCSTDVIRPYVPKTLRKQIFHMVHRIAHPS</sequence>
<organism evidence="3 4">
    <name type="scientific">Odynerus spinipes</name>
    <dbReference type="NCBI Taxonomy" id="1348599"/>
    <lineage>
        <taxon>Eukaryota</taxon>
        <taxon>Metazoa</taxon>
        <taxon>Ecdysozoa</taxon>
        <taxon>Arthropoda</taxon>
        <taxon>Hexapoda</taxon>
        <taxon>Insecta</taxon>
        <taxon>Pterygota</taxon>
        <taxon>Neoptera</taxon>
        <taxon>Endopterygota</taxon>
        <taxon>Hymenoptera</taxon>
        <taxon>Apocrita</taxon>
        <taxon>Aculeata</taxon>
        <taxon>Vespoidea</taxon>
        <taxon>Vespidae</taxon>
        <taxon>Eumeninae</taxon>
        <taxon>Odynerus</taxon>
    </lineage>
</organism>
<gene>
    <name evidence="3" type="ORF">KPH14_000527</name>
</gene>
<reference evidence="3" key="1">
    <citation type="submission" date="2021-08" db="EMBL/GenBank/DDBJ databases">
        <authorList>
            <person name="Misof B."/>
            <person name="Oliver O."/>
            <person name="Podsiadlowski L."/>
            <person name="Donath A."/>
            <person name="Peters R."/>
            <person name="Mayer C."/>
            <person name="Rust J."/>
            <person name="Gunkel S."/>
            <person name="Lesny P."/>
            <person name="Martin S."/>
            <person name="Oeyen J.P."/>
            <person name="Petersen M."/>
            <person name="Panagiotis P."/>
            <person name="Wilbrandt J."/>
            <person name="Tanja T."/>
        </authorList>
    </citation>
    <scope>NUCLEOTIDE SEQUENCE</scope>
    <source>
        <strain evidence="3">GBR_01_08_01A</strain>
        <tissue evidence="3">Thorax + abdomen</tissue>
    </source>
</reference>
<proteinExistence type="predicted"/>
<feature type="non-terminal residue" evidence="3">
    <location>
        <position position="1"/>
    </location>
</feature>
<evidence type="ECO:0000256" key="1">
    <source>
        <dbReference type="ARBA" id="ARBA00023268"/>
    </source>
</evidence>
<dbReference type="EMBL" id="JAIFRP010000472">
    <property type="protein sequence ID" value="KAK2578263.1"/>
    <property type="molecule type" value="Genomic_DNA"/>
</dbReference>
<dbReference type="SUPFAM" id="SSF56672">
    <property type="entry name" value="DNA/RNA polymerases"/>
    <property type="match status" value="1"/>
</dbReference>
<keyword evidence="4" id="KW-1185">Reference proteome</keyword>
<dbReference type="InterPro" id="IPR050951">
    <property type="entry name" value="Retrovirus_Pol_polyprotein"/>
</dbReference>
<dbReference type="Pfam" id="PF17919">
    <property type="entry name" value="RT_RNaseH_2"/>
    <property type="match status" value="1"/>
</dbReference>
<comment type="caution">
    <text evidence="3">The sequence shown here is derived from an EMBL/GenBank/DDBJ whole genome shotgun (WGS) entry which is preliminary data.</text>
</comment>
<dbReference type="PANTHER" id="PTHR37984">
    <property type="entry name" value="PROTEIN CBG26694"/>
    <property type="match status" value="1"/>
</dbReference>
<name>A0AAD9REM7_9HYME</name>
<dbReference type="InterPro" id="IPR041577">
    <property type="entry name" value="RT_RNaseH_2"/>
</dbReference>
<protein>
    <recommendedName>
        <fullName evidence="2">Reverse transcriptase/retrotransposon-derived protein RNase H-like domain-containing protein</fullName>
    </recommendedName>
</protein>
<dbReference type="GO" id="GO:0003824">
    <property type="term" value="F:catalytic activity"/>
    <property type="evidence" value="ECO:0007669"/>
    <property type="project" value="UniProtKB-KW"/>
</dbReference>
<accession>A0AAD9REM7</accession>
<dbReference type="GO" id="GO:0071897">
    <property type="term" value="P:DNA biosynthetic process"/>
    <property type="evidence" value="ECO:0007669"/>
    <property type="project" value="UniProtKB-ARBA"/>
</dbReference>
<dbReference type="CDD" id="cd09274">
    <property type="entry name" value="RNase_HI_RT_Ty3"/>
    <property type="match status" value="1"/>
</dbReference>
<dbReference type="InterPro" id="IPR043502">
    <property type="entry name" value="DNA/RNA_pol_sf"/>
</dbReference>